<gene>
    <name evidence="3" type="ORF">METZ01_LOCUS35399</name>
</gene>
<evidence type="ECO:0000313" key="3">
    <source>
        <dbReference type="EMBL" id="SUZ82545.1"/>
    </source>
</evidence>
<protein>
    <submittedName>
        <fullName evidence="3">Uncharacterized protein</fullName>
    </submittedName>
</protein>
<dbReference type="PANTHER" id="PTHR12558:SF13">
    <property type="entry name" value="CELL DIVISION CYCLE PROTEIN 27 HOMOLOG"/>
    <property type="match status" value="1"/>
</dbReference>
<reference evidence="3" key="1">
    <citation type="submission" date="2018-05" db="EMBL/GenBank/DDBJ databases">
        <authorList>
            <person name="Lanie J.A."/>
            <person name="Ng W.-L."/>
            <person name="Kazmierczak K.M."/>
            <person name="Andrzejewski T.M."/>
            <person name="Davidsen T.M."/>
            <person name="Wayne K.J."/>
            <person name="Tettelin H."/>
            <person name="Glass J.I."/>
            <person name="Rusch D."/>
            <person name="Podicherti R."/>
            <person name="Tsui H.-C.T."/>
            <person name="Winkler M.E."/>
        </authorList>
    </citation>
    <scope>NUCLEOTIDE SEQUENCE</scope>
</reference>
<dbReference type="Pfam" id="PF13414">
    <property type="entry name" value="TPR_11"/>
    <property type="match status" value="1"/>
</dbReference>
<name>A0A381QT46_9ZZZZ</name>
<evidence type="ECO:0000256" key="2">
    <source>
        <dbReference type="SAM" id="Phobius"/>
    </source>
</evidence>
<dbReference type="SUPFAM" id="SSF48452">
    <property type="entry name" value="TPR-like"/>
    <property type="match status" value="2"/>
</dbReference>
<dbReference type="PROSITE" id="PS50005">
    <property type="entry name" value="TPR"/>
    <property type="match status" value="4"/>
</dbReference>
<dbReference type="InterPro" id="IPR019734">
    <property type="entry name" value="TPR_rpt"/>
</dbReference>
<feature type="coiled-coil region" evidence="1">
    <location>
        <begin position="270"/>
        <end position="303"/>
    </location>
</feature>
<dbReference type="PANTHER" id="PTHR12558">
    <property type="entry name" value="CELL DIVISION CYCLE 16,23,27"/>
    <property type="match status" value="1"/>
</dbReference>
<keyword evidence="2" id="KW-0472">Membrane</keyword>
<evidence type="ECO:0000256" key="1">
    <source>
        <dbReference type="SAM" id="Coils"/>
    </source>
</evidence>
<feature type="transmembrane region" description="Helical" evidence="2">
    <location>
        <begin position="21"/>
        <end position="42"/>
    </location>
</feature>
<dbReference type="Gene3D" id="1.25.40.10">
    <property type="entry name" value="Tetratricopeptide repeat domain"/>
    <property type="match status" value="3"/>
</dbReference>
<dbReference type="EMBL" id="UINC01001512">
    <property type="protein sequence ID" value="SUZ82545.1"/>
    <property type="molecule type" value="Genomic_DNA"/>
</dbReference>
<organism evidence="3">
    <name type="scientific">marine metagenome</name>
    <dbReference type="NCBI Taxonomy" id="408172"/>
    <lineage>
        <taxon>unclassified sequences</taxon>
        <taxon>metagenomes</taxon>
        <taxon>ecological metagenomes</taxon>
    </lineage>
</organism>
<dbReference type="SMART" id="SM00028">
    <property type="entry name" value="TPR"/>
    <property type="match status" value="14"/>
</dbReference>
<accession>A0A381QT46</accession>
<keyword evidence="1" id="KW-0175">Coiled coil</keyword>
<dbReference type="Pfam" id="PF12895">
    <property type="entry name" value="ANAPC3"/>
    <property type="match status" value="1"/>
</dbReference>
<dbReference type="Pfam" id="PF13432">
    <property type="entry name" value="TPR_16"/>
    <property type="match status" value="2"/>
</dbReference>
<dbReference type="GO" id="GO:0051301">
    <property type="term" value="P:cell division"/>
    <property type="evidence" value="ECO:0007669"/>
    <property type="project" value="TreeGrafter"/>
</dbReference>
<sequence>MKKISKTILNGSMDNLFSPKFRRSSGLFAVKFLVFGIIFLFLSNCSTVGNQMEMKSQDLDLSMSYAVKMYEQKRQQLQPLESKDPRAYFHFLMSLEAEKKLQFEKAAMHYKEIVKYDPETEKFFEKWVHLLLRTGQLDKAVKAGQEALTRFPKNKVIHMDMADILASQGKADSAIYHYERVSQINPKSSRAIFLKGTVLEEQGKWDQAKNMYLQSVKIEHNNPLGQFYLGRALLQNNKLVEAEKRFQMAVILKPNLLQARKHLAWVYERLEKTEEALKEYNFLIKLKKNNPFIKERIEKLQNTSSLAYKNALSNNKGIPSELSKQPNVHMRIAAIYFEETLYLRALDEFQLVLAADDHKDPHVLMARIYENQGRLDKAIEEFAILRKLEPKSMDILRYSARLYQLAKKTDLTIELLQKATAMEPENDEIFHSLALAYMSKNENKKAVESMKKAVSLNPKKDTYYFELGALMEKSGDFKGAIANMRQAIEINPLHSNAHNFLGYIYALEGRDLDRALEHLTKALTIQPRNGYFLDSLGWIYFKKGDSEKALTQIQKALIYTDPDPVLYDHLGDILFSLKNYDEAKGAWKNSRSLTLHQKGDLGGEMPNPQTLQEKIERAKKLIQQSY</sequence>
<proteinExistence type="predicted"/>
<dbReference type="InterPro" id="IPR011990">
    <property type="entry name" value="TPR-like_helical_dom_sf"/>
</dbReference>
<dbReference type="AlphaFoldDB" id="A0A381QT46"/>
<keyword evidence="2" id="KW-0812">Transmembrane</keyword>
<keyword evidence="2" id="KW-1133">Transmembrane helix</keyword>